<feature type="coiled-coil region" evidence="2">
    <location>
        <begin position="179"/>
        <end position="206"/>
    </location>
</feature>
<feature type="region of interest" description="Disordered" evidence="3">
    <location>
        <begin position="583"/>
        <end position="603"/>
    </location>
</feature>
<organism evidence="4 5">
    <name type="scientific">Chanos chanos</name>
    <name type="common">Milkfish</name>
    <name type="synonym">Mugil chanos</name>
    <dbReference type="NCBI Taxonomy" id="29144"/>
    <lineage>
        <taxon>Eukaryota</taxon>
        <taxon>Metazoa</taxon>
        <taxon>Chordata</taxon>
        <taxon>Craniata</taxon>
        <taxon>Vertebrata</taxon>
        <taxon>Euteleostomi</taxon>
        <taxon>Actinopterygii</taxon>
        <taxon>Neopterygii</taxon>
        <taxon>Teleostei</taxon>
        <taxon>Ostariophysi</taxon>
        <taxon>Gonorynchiformes</taxon>
        <taxon>Chanidae</taxon>
        <taxon>Chanos</taxon>
    </lineage>
</organism>
<sequence length="603" mass="72172">MSGRDLRVFITNHRADDLEKLTQRIKDGLGSSKYKPVQYEQLEAIVEAKRFSAELTEQKVQRTLHAAQVRKERSQLKQHKQVWCREKDRLCKAGKKAEADVKSFLGLCGREKRNNLSTLTKLLEYDLQLEQEREDFRLATVEPVWQLREDLLFRLRAQSTSANQHAEWEQVLQQVRFVKDQQETIMERLSSECLSLEQEIANARLEENLCPAASEVAAELEKVPEDLSTAECPYPELSSSLIQEFHSLTDKYKARLETIENRLQGLDRYCGWSPEDHLLFQATVAQYPPELLNHRTLYMDMLKRLFPHTSRQELSAHERTWDWYRFSVAQQRLVLQSWQRDHEELFLRALVTIEEARQTHQKQQALQNDHIQQQLICRELREKLQRWRAQQEEVARLEAAIAARWREEEEERLRKEQEKEQARRARQKEQVERFYEEQQRRREEQERRDQHRLAQLRTQMAAQAKRDRERVKYRVEMMRQRMQEREAKEQQRQREEEEREERLQALRNQVAVTVEADPERMMGNTEAWRVRQHPEEDEFVLHRPLYHLYTYTDTQIVSDPRVRLEQALRNAGLHATAYAREVLSGVPPPRPPRRDTESTAFRS</sequence>
<name>A0A6J2WHG3_CHACN</name>
<evidence type="ECO:0000256" key="1">
    <source>
        <dbReference type="ARBA" id="ARBA00023054"/>
    </source>
</evidence>
<accession>A0A6J2WHG3</accession>
<evidence type="ECO:0000256" key="2">
    <source>
        <dbReference type="SAM" id="Coils"/>
    </source>
</evidence>
<proteinExistence type="predicted"/>
<dbReference type="OrthoDB" id="448087at2759"/>
<dbReference type="PANTHER" id="PTHR21549">
    <property type="entry name" value="MUTATED IN BLADDER CANCER 1"/>
    <property type="match status" value="1"/>
</dbReference>
<dbReference type="InParanoid" id="A0A6J2WHG3"/>
<dbReference type="InterPro" id="IPR039902">
    <property type="entry name" value="CCDC148/CCDC112"/>
</dbReference>
<feature type="region of interest" description="Disordered" evidence="3">
    <location>
        <begin position="482"/>
        <end position="502"/>
    </location>
</feature>
<evidence type="ECO:0000256" key="3">
    <source>
        <dbReference type="SAM" id="MobiDB-lite"/>
    </source>
</evidence>
<keyword evidence="4" id="KW-1185">Reference proteome</keyword>
<gene>
    <name evidence="5" type="primary">LOC115823282</name>
</gene>
<protein>
    <submittedName>
        <fullName evidence="5">Coiled-coil domain-containing protein 148-like</fullName>
    </submittedName>
</protein>
<dbReference type="AlphaFoldDB" id="A0A6J2WHG3"/>
<keyword evidence="1 2" id="KW-0175">Coiled coil</keyword>
<dbReference type="PANTHER" id="PTHR21549:SF1">
    <property type="entry name" value="COILED-COIL DOMAIN-CONTAINING PROTEIN 148"/>
    <property type="match status" value="1"/>
</dbReference>
<evidence type="ECO:0000313" key="5">
    <source>
        <dbReference type="RefSeq" id="XP_030643182.1"/>
    </source>
</evidence>
<evidence type="ECO:0000313" key="4">
    <source>
        <dbReference type="Proteomes" id="UP000504632"/>
    </source>
</evidence>
<dbReference type="Proteomes" id="UP000504632">
    <property type="component" value="Chromosome 10"/>
</dbReference>
<reference evidence="5" key="1">
    <citation type="submission" date="2025-08" db="UniProtKB">
        <authorList>
            <consortium name="RefSeq"/>
        </authorList>
    </citation>
    <scope>IDENTIFICATION</scope>
</reference>
<dbReference type="GeneID" id="115823282"/>
<dbReference type="RefSeq" id="XP_030643182.1">
    <property type="nucleotide sequence ID" value="XM_030787322.1"/>
</dbReference>